<comment type="caution">
    <text evidence="1">The sequence shown here is derived from an EMBL/GenBank/DDBJ whole genome shotgun (WGS) entry which is preliminary data.</text>
</comment>
<organism evidence="1 2">
    <name type="scientific">Peronosclerospora sorghi</name>
    <dbReference type="NCBI Taxonomy" id="230839"/>
    <lineage>
        <taxon>Eukaryota</taxon>
        <taxon>Sar</taxon>
        <taxon>Stramenopiles</taxon>
        <taxon>Oomycota</taxon>
        <taxon>Peronosporomycetes</taxon>
        <taxon>Peronosporales</taxon>
        <taxon>Peronosporaceae</taxon>
        <taxon>Peronosclerospora</taxon>
    </lineage>
</organism>
<name>A0ACC0W4G2_9STRA</name>
<dbReference type="EMBL" id="CM047583">
    <property type="protein sequence ID" value="KAI9912901.1"/>
    <property type="molecule type" value="Genomic_DNA"/>
</dbReference>
<keyword evidence="2" id="KW-1185">Reference proteome</keyword>
<proteinExistence type="predicted"/>
<protein>
    <submittedName>
        <fullName evidence="1">Uncharacterized protein</fullName>
    </submittedName>
</protein>
<accession>A0ACC0W4G2</accession>
<evidence type="ECO:0000313" key="1">
    <source>
        <dbReference type="EMBL" id="KAI9912901.1"/>
    </source>
</evidence>
<reference evidence="1 2" key="1">
    <citation type="journal article" date="2022" name="bioRxiv">
        <title>The genome of the oomycete Peronosclerospora sorghi, a cosmopolitan pathogen of maize and sorghum, is inflated with dispersed pseudogenes.</title>
        <authorList>
            <person name="Fletcher K."/>
            <person name="Martin F."/>
            <person name="Isakeit T."/>
            <person name="Cavanaugh K."/>
            <person name="Magill C."/>
            <person name="Michelmore R."/>
        </authorList>
    </citation>
    <scope>NUCLEOTIDE SEQUENCE [LARGE SCALE GENOMIC DNA]</scope>
    <source>
        <strain evidence="1">P6</strain>
    </source>
</reference>
<evidence type="ECO:0000313" key="2">
    <source>
        <dbReference type="Proteomes" id="UP001163321"/>
    </source>
</evidence>
<dbReference type="Proteomes" id="UP001163321">
    <property type="component" value="Chromosome 4"/>
</dbReference>
<gene>
    <name evidence="1" type="ORF">PsorP6_005951</name>
</gene>
<sequence>MLPDGGIARLRVFVEVVIDWMHIKSSEMILGHLGFIHQVEVDTNHFKGNFPESCIMYGTRHFGDLYRDDKSSKETGIKWEVVLPRVKLIAHKQHYFSFVDGNQQCLNDVWNRSGAKDRYAALECLAKLATIPYELVLPYKDAVLRKLLLVLDDRKCTRVPDDVKANFSTAGPKLSVKTDVVTTYVATTGTLPPSTAVKPVAATPEVSSAALATSSPRSTFQSRNKQDVWDVLLFKEKLTAALVIAHAPWELLDTREFRAAMQLVHPASDPRSPLTTTRACTHVLSRLALKYDRECTDVLARSTAVYNNAMLVD</sequence>